<reference evidence="16" key="1">
    <citation type="journal article" date="2020" name="bioRxiv">
        <title>A rank-normalized archaeal taxonomy based on genome phylogeny resolves widespread incomplete and uneven classifications.</title>
        <authorList>
            <person name="Rinke C."/>
            <person name="Chuvochina M."/>
            <person name="Mussig A.J."/>
            <person name="Chaumeil P.-A."/>
            <person name="Waite D.W."/>
            <person name="Whitman W.B."/>
            <person name="Parks D.H."/>
            <person name="Hugenholtz P."/>
        </authorList>
    </citation>
    <scope>NUCLEOTIDE SEQUENCE</scope>
    <source>
        <strain evidence="16">UBA8853</strain>
    </source>
</reference>
<evidence type="ECO:0000256" key="11">
    <source>
        <dbReference type="ARBA" id="ARBA00023167"/>
    </source>
</evidence>
<dbReference type="EC" id="1.2.1.11" evidence="4 12"/>
<evidence type="ECO:0000259" key="15">
    <source>
        <dbReference type="SMART" id="SM00859"/>
    </source>
</evidence>
<dbReference type="Pfam" id="PF01118">
    <property type="entry name" value="Semialdhyde_dh"/>
    <property type="match status" value="1"/>
</dbReference>
<evidence type="ECO:0000256" key="1">
    <source>
        <dbReference type="ARBA" id="ARBA00005021"/>
    </source>
</evidence>
<dbReference type="InterPro" id="IPR000534">
    <property type="entry name" value="Semialdehyde_DH_NAD-bd"/>
</dbReference>
<feature type="region of interest" description="Disordered" evidence="14">
    <location>
        <begin position="275"/>
        <end position="301"/>
    </location>
</feature>
<evidence type="ECO:0000256" key="13">
    <source>
        <dbReference type="PIRSR" id="PIRSR000148-1"/>
    </source>
</evidence>
<accession>A0A832WMH8</accession>
<dbReference type="Pfam" id="PF02774">
    <property type="entry name" value="Semialdhyde_dhC"/>
    <property type="match status" value="1"/>
</dbReference>
<dbReference type="Gene3D" id="3.30.360.10">
    <property type="entry name" value="Dihydrodipicolinate Reductase, domain 2"/>
    <property type="match status" value="1"/>
</dbReference>
<organism evidence="16 17">
    <name type="scientific">Methanopyrus kandleri</name>
    <dbReference type="NCBI Taxonomy" id="2320"/>
    <lineage>
        <taxon>Archaea</taxon>
        <taxon>Methanobacteriati</taxon>
        <taxon>Methanobacteriota</taxon>
        <taxon>Methanomada group</taxon>
        <taxon>Methanopyri</taxon>
        <taxon>Methanopyrales</taxon>
        <taxon>Methanopyraceae</taxon>
        <taxon>Methanopyrus</taxon>
    </lineage>
</organism>
<dbReference type="UniPathway" id="UPA00051">
    <property type="reaction ID" value="UER00464"/>
</dbReference>
<dbReference type="GO" id="GO:0051287">
    <property type="term" value="F:NAD binding"/>
    <property type="evidence" value="ECO:0007669"/>
    <property type="project" value="InterPro"/>
</dbReference>
<dbReference type="PROSITE" id="PS01103">
    <property type="entry name" value="ASD"/>
    <property type="match status" value="1"/>
</dbReference>
<dbReference type="CDD" id="cd02315">
    <property type="entry name" value="ScASADH_like_N"/>
    <property type="match status" value="1"/>
</dbReference>
<dbReference type="SMART" id="SM00859">
    <property type="entry name" value="Semialdhyde_dh"/>
    <property type="match status" value="1"/>
</dbReference>
<feature type="domain" description="Semialdehyde dehydrogenase NAD-binding" evidence="15">
    <location>
        <begin position="5"/>
        <end position="134"/>
    </location>
</feature>
<comment type="similarity">
    <text evidence="3 12">Belongs to the aspartate-semialdehyde dehydrogenase family.</text>
</comment>
<comment type="caution">
    <text evidence="16">The sequence shown here is derived from an EMBL/GenBank/DDBJ whole genome shotgun (WGS) entry which is preliminary data.</text>
</comment>
<dbReference type="UniPathway" id="UPA00034">
    <property type="reaction ID" value="UER00016"/>
</dbReference>
<dbReference type="GO" id="GO:0009089">
    <property type="term" value="P:lysine biosynthetic process via diaminopimelate"/>
    <property type="evidence" value="ECO:0007669"/>
    <property type="project" value="UniProtKB-UniRule"/>
</dbReference>
<dbReference type="AlphaFoldDB" id="A0A832WMH8"/>
<dbReference type="GO" id="GO:0019877">
    <property type="term" value="P:diaminopimelate biosynthetic process"/>
    <property type="evidence" value="ECO:0007669"/>
    <property type="project" value="UniProtKB-UniRule"/>
</dbReference>
<dbReference type="GO" id="GO:0046983">
    <property type="term" value="F:protein dimerization activity"/>
    <property type="evidence" value="ECO:0007669"/>
    <property type="project" value="InterPro"/>
</dbReference>
<evidence type="ECO:0000256" key="2">
    <source>
        <dbReference type="ARBA" id="ARBA00005097"/>
    </source>
</evidence>
<dbReference type="InterPro" id="IPR036291">
    <property type="entry name" value="NAD(P)-bd_dom_sf"/>
</dbReference>
<feature type="active site" description="Acyl-thioester intermediate" evidence="12 13">
    <location>
        <position position="153"/>
    </location>
</feature>
<keyword evidence="11 12" id="KW-0486">Methionine biosynthesis</keyword>
<keyword evidence="6 12" id="KW-0791">Threonine biosynthesis</keyword>
<dbReference type="GO" id="GO:0071266">
    <property type="term" value="P:'de novo' L-methionine biosynthetic process"/>
    <property type="evidence" value="ECO:0007669"/>
    <property type="project" value="UniProtKB-UniRule"/>
</dbReference>
<evidence type="ECO:0000256" key="4">
    <source>
        <dbReference type="ARBA" id="ARBA00013120"/>
    </source>
</evidence>
<dbReference type="PANTHER" id="PTHR46718">
    <property type="entry name" value="ASPARTATE-SEMIALDEHYDE DEHYDROGENASE"/>
    <property type="match status" value="1"/>
</dbReference>
<dbReference type="SUPFAM" id="SSF55347">
    <property type="entry name" value="Glyceraldehyde-3-phosphate dehydrogenase-like, C-terminal domain"/>
    <property type="match status" value="1"/>
</dbReference>
<dbReference type="InterPro" id="IPR000319">
    <property type="entry name" value="Asp-semialdehyde_DH_CS"/>
</dbReference>
<evidence type="ECO:0000256" key="10">
    <source>
        <dbReference type="ARBA" id="ARBA00023154"/>
    </source>
</evidence>
<feature type="binding site" evidence="12">
    <location>
        <position position="239"/>
    </location>
    <ligand>
        <name>substrate</name>
    </ligand>
</feature>
<comment type="function">
    <text evidence="12">Catalyzes the NADPH-dependent formation of L-aspartate-semialdehyde (L-ASA) by the reductive dephosphorylation of L-aspartyl-4-phosphate.</text>
</comment>
<dbReference type="SUPFAM" id="SSF51735">
    <property type="entry name" value="NAD(P)-binding Rossmann-fold domains"/>
    <property type="match status" value="1"/>
</dbReference>
<gene>
    <name evidence="12 16" type="primary">asd</name>
    <name evidence="16" type="ORF">HA336_03500</name>
</gene>
<evidence type="ECO:0000256" key="3">
    <source>
        <dbReference type="ARBA" id="ARBA00010584"/>
    </source>
</evidence>
<sequence length="354" mass="38304">MAKVRVGVLGATGIVGQRFISLLADHPWFELEAVTASPRSAGKTYAEAAKWYLEEPMPEDVAELTVLETDPKEVEREADVDLVFSALPSDVARDVEPAFAEAGFAVASNASAYRMEEDVPLVVPEVNPDHLGLIDVQRDERDWDGFIVTNPNCSTIQMVLTLKPLMDEYGIESVVVSTMQAVSGAGYAGVPSMAIIDNVIPYIEGEEEKMETETLKILGELDGDRVEFADVKVSASCHRVPVLDGHTEAIFVATEKEADPEEAAEVLAGFRGVPQEKGLPSAPERPVVVREEEDRPQPRFDRDVDGGMAVVVGRIRKDPVFGGLKYVCVGHNAVRGAAGASVLNAELLVEEGYL</sequence>
<dbReference type="PIRSF" id="PIRSF000148">
    <property type="entry name" value="ASA_dh"/>
    <property type="match status" value="1"/>
</dbReference>
<dbReference type="NCBIfam" id="NF006416">
    <property type="entry name" value="PRK08664.1"/>
    <property type="match status" value="1"/>
</dbReference>
<keyword evidence="7 12" id="KW-0521">NADP</keyword>
<dbReference type="GO" id="GO:0050661">
    <property type="term" value="F:NADP binding"/>
    <property type="evidence" value="ECO:0007669"/>
    <property type="project" value="UniProtKB-UniRule"/>
</dbReference>
<evidence type="ECO:0000313" key="17">
    <source>
        <dbReference type="Proteomes" id="UP000619545"/>
    </source>
</evidence>
<evidence type="ECO:0000313" key="16">
    <source>
        <dbReference type="EMBL" id="HII70282.1"/>
    </source>
</evidence>
<feature type="binding site" evidence="12">
    <location>
        <position position="114"/>
    </location>
    <ligand>
        <name>phosphate</name>
        <dbReference type="ChEBI" id="CHEBI:43474"/>
    </ligand>
</feature>
<feature type="binding site" evidence="12">
    <location>
        <position position="180"/>
    </location>
    <ligand>
        <name>substrate</name>
    </ligand>
</feature>
<name>A0A832WMH8_9EURY</name>
<evidence type="ECO:0000256" key="8">
    <source>
        <dbReference type="ARBA" id="ARBA00022915"/>
    </source>
</evidence>
<dbReference type="Gene3D" id="3.40.50.720">
    <property type="entry name" value="NAD(P)-binding Rossmann-like Domain"/>
    <property type="match status" value="1"/>
</dbReference>
<feature type="binding site" evidence="12">
    <location>
        <begin position="183"/>
        <end position="184"/>
    </location>
    <ligand>
        <name>NADP(+)</name>
        <dbReference type="ChEBI" id="CHEBI:58349"/>
    </ligand>
</feature>
<feature type="binding site" evidence="12">
    <location>
        <begin position="39"/>
        <end position="40"/>
    </location>
    <ligand>
        <name>NADP(+)</name>
        <dbReference type="ChEBI" id="CHEBI:58349"/>
    </ligand>
</feature>
<dbReference type="CDD" id="cd18130">
    <property type="entry name" value="ASADH_C_arch_fung_like"/>
    <property type="match status" value="1"/>
</dbReference>
<dbReference type="PANTHER" id="PTHR46718:SF1">
    <property type="entry name" value="ASPARTATE-SEMIALDEHYDE DEHYDROGENASE"/>
    <property type="match status" value="1"/>
</dbReference>
<evidence type="ECO:0000256" key="5">
    <source>
        <dbReference type="ARBA" id="ARBA00022605"/>
    </source>
</evidence>
<comment type="pathway">
    <text evidence="1 12">Amino-acid biosynthesis; L-methionine biosynthesis via de novo pathway; L-homoserine from L-aspartate: step 2/3.</text>
</comment>
<feature type="compositionally biased region" description="Basic and acidic residues" evidence="14">
    <location>
        <begin position="287"/>
        <end position="301"/>
    </location>
</feature>
<keyword evidence="5 12" id="KW-0028">Amino-acid biosynthesis</keyword>
<protein>
    <recommendedName>
        <fullName evidence="4 12">Aspartate-semialdehyde dehydrogenase</fullName>
        <shortName evidence="12">ASA dehydrogenase</shortName>
        <shortName evidence="12">ASADH</shortName>
        <ecNumber evidence="4 12">1.2.1.11</ecNumber>
    </recommendedName>
    <alternativeName>
        <fullName evidence="12">Aspartate-beta-semialdehyde dehydrogenase</fullName>
    </alternativeName>
</protein>
<keyword evidence="9 12" id="KW-0560">Oxidoreductase</keyword>
<dbReference type="GO" id="GO:0009088">
    <property type="term" value="P:threonine biosynthetic process"/>
    <property type="evidence" value="ECO:0007669"/>
    <property type="project" value="UniProtKB-UniRule"/>
</dbReference>
<comment type="catalytic activity">
    <reaction evidence="12">
        <text>L-aspartate 4-semialdehyde + phosphate + NADP(+) = 4-phospho-L-aspartate + NADPH + H(+)</text>
        <dbReference type="Rhea" id="RHEA:24284"/>
        <dbReference type="ChEBI" id="CHEBI:15378"/>
        <dbReference type="ChEBI" id="CHEBI:43474"/>
        <dbReference type="ChEBI" id="CHEBI:57535"/>
        <dbReference type="ChEBI" id="CHEBI:57783"/>
        <dbReference type="ChEBI" id="CHEBI:58349"/>
        <dbReference type="ChEBI" id="CHEBI:537519"/>
        <dbReference type="EC" id="1.2.1.11"/>
    </reaction>
</comment>
<dbReference type="UniPathway" id="UPA00050">
    <property type="reaction ID" value="UER00463"/>
</dbReference>
<comment type="subunit">
    <text evidence="12">Homodimer.</text>
</comment>
<dbReference type="EMBL" id="DUJS01000003">
    <property type="protein sequence ID" value="HII70282.1"/>
    <property type="molecule type" value="Genomic_DNA"/>
</dbReference>
<dbReference type="NCBIfam" id="TIGR00978">
    <property type="entry name" value="asd_EA"/>
    <property type="match status" value="1"/>
</dbReference>
<dbReference type="Proteomes" id="UP000619545">
    <property type="component" value="Unassembled WGS sequence"/>
</dbReference>
<keyword evidence="10 12" id="KW-0457">Lysine biosynthesis</keyword>
<evidence type="ECO:0000256" key="9">
    <source>
        <dbReference type="ARBA" id="ARBA00023002"/>
    </source>
</evidence>
<dbReference type="GeneID" id="1477984"/>
<feature type="binding site" evidence="12">
    <location>
        <position position="209"/>
    </location>
    <ligand>
        <name>phosphate</name>
        <dbReference type="ChEBI" id="CHEBI:43474"/>
    </ligand>
</feature>
<comment type="caution">
    <text evidence="12">Lacks conserved residue(s) required for the propagation of feature annotation.</text>
</comment>
<proteinExistence type="inferred from homology"/>
<dbReference type="HAMAP" id="MF_02121">
    <property type="entry name" value="ASADH"/>
    <property type="match status" value="1"/>
</dbReference>
<feature type="binding site" evidence="12">
    <location>
        <position position="206"/>
    </location>
    <ligand>
        <name>substrate</name>
    </ligand>
</feature>
<evidence type="ECO:0000256" key="12">
    <source>
        <dbReference type="HAMAP-Rule" id="MF_02121"/>
    </source>
</evidence>
<evidence type="ECO:0000256" key="6">
    <source>
        <dbReference type="ARBA" id="ARBA00022697"/>
    </source>
</evidence>
<feature type="active site" description="Proton acceptor" evidence="12 13">
    <location>
        <position position="246"/>
    </location>
</feature>
<dbReference type="InterPro" id="IPR012080">
    <property type="entry name" value="Asp_semialdehyde_DH"/>
</dbReference>
<dbReference type="InterPro" id="IPR005676">
    <property type="entry name" value="Asp_semi-ald_DH_pep-lack"/>
</dbReference>
<evidence type="ECO:0000256" key="14">
    <source>
        <dbReference type="SAM" id="MobiDB-lite"/>
    </source>
</evidence>
<dbReference type="RefSeq" id="WP_011019757.1">
    <property type="nucleotide sequence ID" value="NZ_DUJS01000003.1"/>
</dbReference>
<keyword evidence="8 12" id="KW-0220">Diaminopimelate biosynthesis</keyword>
<dbReference type="InterPro" id="IPR051823">
    <property type="entry name" value="ASADH-related"/>
</dbReference>
<evidence type="ECO:0000256" key="7">
    <source>
        <dbReference type="ARBA" id="ARBA00022857"/>
    </source>
</evidence>
<dbReference type="FunFam" id="3.30.360.10:FF:000016">
    <property type="entry name" value="Probable aspartate-semialdehyde dehydrogenase"/>
    <property type="match status" value="1"/>
</dbReference>
<dbReference type="InterPro" id="IPR012280">
    <property type="entry name" value="Semialdhyde_DH_dimer_dom"/>
</dbReference>
<dbReference type="GO" id="GO:0004073">
    <property type="term" value="F:aspartate-semialdehyde dehydrogenase activity"/>
    <property type="evidence" value="ECO:0007669"/>
    <property type="project" value="UniProtKB-UniRule"/>
</dbReference>
<feature type="binding site" evidence="12">
    <location>
        <begin position="12"/>
        <end position="15"/>
    </location>
    <ligand>
        <name>NADP(+)</name>
        <dbReference type="ChEBI" id="CHEBI:58349"/>
    </ligand>
</feature>
<dbReference type="OMA" id="CEEEMKM"/>
<comment type="pathway">
    <text evidence="2 12">Amino-acid biosynthesis; L-threonine biosynthesis; L-threonine from L-aspartate: step 2/5.</text>
</comment>
<comment type="pathway">
    <text evidence="12">Amino-acid biosynthesis; L-lysine biosynthesis via DAP pathway; (S)-tetrahydrodipicolinate from L-aspartate: step 2/4.</text>
</comment>